<comment type="caution">
    <text evidence="1">The sequence shown here is derived from an EMBL/GenBank/DDBJ whole genome shotgun (WGS) entry which is preliminary data.</text>
</comment>
<protein>
    <submittedName>
        <fullName evidence="1">Uncharacterized protein DUF3549</fullName>
    </submittedName>
</protein>
<organism evidence="1 2">
    <name type="scientific">Cocleimonas flava</name>
    <dbReference type="NCBI Taxonomy" id="634765"/>
    <lineage>
        <taxon>Bacteria</taxon>
        <taxon>Pseudomonadati</taxon>
        <taxon>Pseudomonadota</taxon>
        <taxon>Gammaproteobacteria</taxon>
        <taxon>Thiotrichales</taxon>
        <taxon>Thiotrichaceae</taxon>
        <taxon>Cocleimonas</taxon>
    </lineage>
</organism>
<dbReference type="Proteomes" id="UP000294887">
    <property type="component" value="Unassembled WGS sequence"/>
</dbReference>
<evidence type="ECO:0000313" key="1">
    <source>
        <dbReference type="EMBL" id="TCJ82803.1"/>
    </source>
</evidence>
<dbReference type="InterPro" id="IPR021936">
    <property type="entry name" value="DUF3549"/>
</dbReference>
<proteinExistence type="predicted"/>
<accession>A0A4R1EP93</accession>
<gene>
    <name evidence="1" type="ORF">EV695_3539</name>
</gene>
<keyword evidence="2" id="KW-1185">Reference proteome</keyword>
<dbReference type="RefSeq" id="WP_131907304.1">
    <property type="nucleotide sequence ID" value="NZ_BAAAFU010000007.1"/>
</dbReference>
<name>A0A4R1EP93_9GAMM</name>
<dbReference type="EMBL" id="SMFQ01000005">
    <property type="protein sequence ID" value="TCJ82803.1"/>
    <property type="molecule type" value="Genomic_DNA"/>
</dbReference>
<evidence type="ECO:0000313" key="2">
    <source>
        <dbReference type="Proteomes" id="UP000294887"/>
    </source>
</evidence>
<sequence length="354" mass="40012">MEKFDSITDFLKTEDFNYRVYDMGRKVCPISNEDFEQIEKQKQLFPYPFQQKAWLALLFWPKNKEDQAVIWFLQFPIDELGYLKQLSRDAFLIDLLEQTGKNIQAKQQGDAVEDGLGESPFAFKPREDRLSMFHALATVELSQEPSQHYQYAHDYLLPKDQGGPGYEQWQFLGLQGIADVIARLGEDNNASLLASAIADMPSTPLQSFAHGLENTVFDKPLFGSILLRLRAELVSGDDVVLIAALIRAISSQDLDAEKTKILSEILRSPLAKEIEVIAAISGRSWADLENKELMALFVEKLATQEQMAFNAILADLIMIPGMRELILASMRSENRSPELAQRFGVFMQAINAKA</sequence>
<dbReference type="AlphaFoldDB" id="A0A4R1EP93"/>
<dbReference type="Pfam" id="PF12069">
    <property type="entry name" value="DUF3549"/>
    <property type="match status" value="1"/>
</dbReference>
<reference evidence="1 2" key="1">
    <citation type="submission" date="2019-03" db="EMBL/GenBank/DDBJ databases">
        <title>Genomic Encyclopedia of Type Strains, Phase IV (KMG-IV): sequencing the most valuable type-strain genomes for metagenomic binning, comparative biology and taxonomic classification.</title>
        <authorList>
            <person name="Goeker M."/>
        </authorList>
    </citation>
    <scope>NUCLEOTIDE SEQUENCE [LARGE SCALE GENOMIC DNA]</scope>
    <source>
        <strain evidence="1 2">DSM 24830</strain>
    </source>
</reference>
<dbReference type="OrthoDB" id="5597089at2"/>